<organism evidence="13 14">
    <name type="scientific">Natronoglycomyces albus</name>
    <dbReference type="NCBI Taxonomy" id="2811108"/>
    <lineage>
        <taxon>Bacteria</taxon>
        <taxon>Bacillati</taxon>
        <taxon>Actinomycetota</taxon>
        <taxon>Actinomycetes</taxon>
        <taxon>Glycomycetales</taxon>
        <taxon>Glycomycetaceae</taxon>
        <taxon>Natronoglycomyces</taxon>
    </lineage>
</organism>
<dbReference type="Gene3D" id="3.40.50.300">
    <property type="entry name" value="P-loop containing nucleotide triphosphate hydrolases"/>
    <property type="match status" value="1"/>
</dbReference>
<proteinExistence type="inferred from homology"/>
<evidence type="ECO:0000256" key="5">
    <source>
        <dbReference type="ARBA" id="ARBA00022694"/>
    </source>
</evidence>
<evidence type="ECO:0000256" key="4">
    <source>
        <dbReference type="ARBA" id="ARBA00022490"/>
    </source>
</evidence>
<gene>
    <name evidence="13" type="primary">tsaE</name>
    <name evidence="13" type="ORF">JQS30_02370</name>
</gene>
<evidence type="ECO:0000313" key="13">
    <source>
        <dbReference type="EMBL" id="QSB05796.1"/>
    </source>
</evidence>
<feature type="compositionally biased region" description="Basic and acidic residues" evidence="12">
    <location>
        <begin position="171"/>
        <end position="181"/>
    </location>
</feature>
<comment type="similarity">
    <text evidence="2">Belongs to the TsaE family.</text>
</comment>
<dbReference type="GO" id="GO:0046872">
    <property type="term" value="F:metal ion binding"/>
    <property type="evidence" value="ECO:0007669"/>
    <property type="project" value="UniProtKB-KW"/>
</dbReference>
<keyword evidence="6" id="KW-0479">Metal-binding</keyword>
<dbReference type="KEGG" id="nav:JQS30_02370"/>
<dbReference type="NCBIfam" id="TIGR00150">
    <property type="entry name" value="T6A_YjeE"/>
    <property type="match status" value="1"/>
</dbReference>
<evidence type="ECO:0000256" key="1">
    <source>
        <dbReference type="ARBA" id="ARBA00004496"/>
    </source>
</evidence>
<evidence type="ECO:0000256" key="7">
    <source>
        <dbReference type="ARBA" id="ARBA00022741"/>
    </source>
</evidence>
<evidence type="ECO:0000313" key="14">
    <source>
        <dbReference type="Proteomes" id="UP000662939"/>
    </source>
</evidence>
<comment type="subcellular location">
    <subcellularLocation>
        <location evidence="1">Cytoplasm</location>
    </subcellularLocation>
</comment>
<dbReference type="GO" id="GO:0002949">
    <property type="term" value="P:tRNA threonylcarbamoyladenosine modification"/>
    <property type="evidence" value="ECO:0007669"/>
    <property type="project" value="InterPro"/>
</dbReference>
<feature type="compositionally biased region" description="Polar residues" evidence="12">
    <location>
        <begin position="183"/>
        <end position="193"/>
    </location>
</feature>
<dbReference type="SUPFAM" id="SSF52540">
    <property type="entry name" value="P-loop containing nucleoside triphosphate hydrolases"/>
    <property type="match status" value="1"/>
</dbReference>
<dbReference type="InterPro" id="IPR003442">
    <property type="entry name" value="T6A_TsaE"/>
</dbReference>
<dbReference type="EMBL" id="CP070496">
    <property type="protein sequence ID" value="QSB05796.1"/>
    <property type="molecule type" value="Genomic_DNA"/>
</dbReference>
<dbReference type="Pfam" id="PF02367">
    <property type="entry name" value="TsaE"/>
    <property type="match status" value="1"/>
</dbReference>
<keyword evidence="9" id="KW-0460">Magnesium</keyword>
<keyword evidence="14" id="KW-1185">Reference proteome</keyword>
<dbReference type="InterPro" id="IPR027417">
    <property type="entry name" value="P-loop_NTPase"/>
</dbReference>
<name>A0A895XTD3_9ACTN</name>
<keyword evidence="7" id="KW-0547">Nucleotide-binding</keyword>
<sequence length="203" mass="21560">MKIEMPKAEDTHMFGTQLADVLRPGDLVILTGDLGAGKTALTKGIGAGLGVSGTITSPTFVIARTHRGGQRRIPLVHVDAYRLGGLEELDDLDLDTDVATSVTCVEWGAGLAERLSEAHLEIKLVRRADDVREIELLAHGGDWTQRLAAFAHTLSCADHASAIPAQTGAESETHPSTDHHQSAQKTPAETNSARQDRTIGAAC</sequence>
<keyword evidence="5" id="KW-0819">tRNA processing</keyword>
<dbReference type="GO" id="GO:0005737">
    <property type="term" value="C:cytoplasm"/>
    <property type="evidence" value="ECO:0007669"/>
    <property type="project" value="UniProtKB-SubCell"/>
</dbReference>
<evidence type="ECO:0000256" key="12">
    <source>
        <dbReference type="SAM" id="MobiDB-lite"/>
    </source>
</evidence>
<evidence type="ECO:0000256" key="9">
    <source>
        <dbReference type="ARBA" id="ARBA00022842"/>
    </source>
</evidence>
<dbReference type="AlphaFoldDB" id="A0A895XTD3"/>
<evidence type="ECO:0000256" key="11">
    <source>
        <dbReference type="ARBA" id="ARBA00032441"/>
    </source>
</evidence>
<dbReference type="PANTHER" id="PTHR33540">
    <property type="entry name" value="TRNA THREONYLCARBAMOYLADENOSINE BIOSYNTHESIS PROTEIN TSAE"/>
    <property type="match status" value="1"/>
</dbReference>
<feature type="region of interest" description="Disordered" evidence="12">
    <location>
        <begin position="166"/>
        <end position="203"/>
    </location>
</feature>
<protein>
    <recommendedName>
        <fullName evidence="3">tRNA threonylcarbamoyladenosine biosynthesis protein TsaE</fullName>
    </recommendedName>
    <alternativeName>
        <fullName evidence="11">t(6)A37 threonylcarbamoyladenosine biosynthesis protein TsaE</fullName>
    </alternativeName>
</protein>
<comment type="function">
    <text evidence="10">Required for the formation of a threonylcarbamoyl group on adenosine at position 37 (t(6)A37) in tRNAs that read codons beginning with adenine. Is involved in the transfer of the threonylcarbamoyl moiety of threonylcarbamoyl-AMP (TC-AMP) to the N6 group of A37, together with TsaD and TsaB. TsaE seems to play an indirect role in the t(6)A biosynthesis pathway, possibly in regulating the core enzymatic function of TsaD.</text>
</comment>
<keyword evidence="8" id="KW-0067">ATP-binding</keyword>
<keyword evidence="4" id="KW-0963">Cytoplasm</keyword>
<evidence type="ECO:0000256" key="3">
    <source>
        <dbReference type="ARBA" id="ARBA00019010"/>
    </source>
</evidence>
<reference evidence="13" key="1">
    <citation type="submission" date="2021-02" db="EMBL/GenBank/DDBJ databases">
        <title>Natronoglycomyces albus gen. nov., sp. nov, a haloalkaliphilic actinobacterium from a soda solonchak soil.</title>
        <authorList>
            <person name="Sorokin D.Y."/>
            <person name="Khijniak T.V."/>
            <person name="Zakharycheva A.P."/>
            <person name="Boueva O.V."/>
            <person name="Ariskina E.V."/>
            <person name="Hahnke R.L."/>
            <person name="Bunk B."/>
            <person name="Sproer C."/>
            <person name="Schumann P."/>
            <person name="Evtushenko L.I."/>
            <person name="Kublanov I.V."/>
        </authorList>
    </citation>
    <scope>NUCLEOTIDE SEQUENCE</scope>
    <source>
        <strain evidence="13">DSM 106290</strain>
    </source>
</reference>
<evidence type="ECO:0000256" key="2">
    <source>
        <dbReference type="ARBA" id="ARBA00007599"/>
    </source>
</evidence>
<evidence type="ECO:0000256" key="8">
    <source>
        <dbReference type="ARBA" id="ARBA00022840"/>
    </source>
</evidence>
<evidence type="ECO:0000256" key="10">
    <source>
        <dbReference type="ARBA" id="ARBA00024908"/>
    </source>
</evidence>
<accession>A0A895XTD3</accession>
<dbReference type="Proteomes" id="UP000662939">
    <property type="component" value="Chromosome"/>
</dbReference>
<dbReference type="PANTHER" id="PTHR33540:SF2">
    <property type="entry name" value="TRNA THREONYLCARBAMOYLADENOSINE BIOSYNTHESIS PROTEIN TSAE"/>
    <property type="match status" value="1"/>
</dbReference>
<dbReference type="GO" id="GO:0005524">
    <property type="term" value="F:ATP binding"/>
    <property type="evidence" value="ECO:0007669"/>
    <property type="project" value="UniProtKB-KW"/>
</dbReference>
<evidence type="ECO:0000256" key="6">
    <source>
        <dbReference type="ARBA" id="ARBA00022723"/>
    </source>
</evidence>